<gene>
    <name evidence="2" type="ORF">RF679_07450</name>
</gene>
<keyword evidence="1" id="KW-0812">Transmembrane</keyword>
<name>A0ABY9RN39_9BURK</name>
<keyword evidence="1" id="KW-1133">Transmembrane helix</keyword>
<keyword evidence="3" id="KW-1185">Reference proteome</keyword>
<sequence>MENMNLSDRPSISEKNLALVVYILYAACFFVGVSFFIAFIINYIKRGEIQDPIIKSHYAWQIGSAWVFLIGFILSVIGVLTVTFISGGAPGAILIAGFFVIANSLRFLYCIIKGILRLNDGKPMK</sequence>
<reference evidence="2" key="1">
    <citation type="submission" date="2023-09" db="EMBL/GenBank/DDBJ databases">
        <title>Undibacterium sp. 20NA77.5 isolated from freshwater.</title>
        <authorList>
            <person name="Le V."/>
            <person name="Ko S.-R."/>
            <person name="Ahn C.-Y."/>
            <person name="Oh H.-M."/>
        </authorList>
    </citation>
    <scope>NUCLEOTIDE SEQUENCE</scope>
    <source>
        <strain evidence="2">20NA77.5</strain>
    </source>
</reference>
<keyword evidence="1" id="KW-0472">Membrane</keyword>
<evidence type="ECO:0000256" key="1">
    <source>
        <dbReference type="SAM" id="Phobius"/>
    </source>
</evidence>
<feature type="transmembrane region" description="Helical" evidence="1">
    <location>
        <begin position="65"/>
        <end position="86"/>
    </location>
</feature>
<proteinExistence type="predicted"/>
<feature type="transmembrane region" description="Helical" evidence="1">
    <location>
        <begin position="92"/>
        <end position="116"/>
    </location>
</feature>
<dbReference type="EMBL" id="CP133720">
    <property type="protein sequence ID" value="WMW82110.1"/>
    <property type="molecule type" value="Genomic_DNA"/>
</dbReference>
<evidence type="ECO:0000313" key="3">
    <source>
        <dbReference type="Proteomes" id="UP001181355"/>
    </source>
</evidence>
<dbReference type="Proteomes" id="UP001181355">
    <property type="component" value="Chromosome"/>
</dbReference>
<organism evidence="2 3">
    <name type="scientific">Undibacterium cyanobacteriorum</name>
    <dbReference type="NCBI Taxonomy" id="3073561"/>
    <lineage>
        <taxon>Bacteria</taxon>
        <taxon>Pseudomonadati</taxon>
        <taxon>Pseudomonadota</taxon>
        <taxon>Betaproteobacteria</taxon>
        <taxon>Burkholderiales</taxon>
        <taxon>Oxalobacteraceae</taxon>
        <taxon>Undibacterium</taxon>
    </lineage>
</organism>
<accession>A0ABY9RN39</accession>
<protein>
    <recommendedName>
        <fullName evidence="4">DUF4870 domain-containing protein</fullName>
    </recommendedName>
</protein>
<feature type="transmembrane region" description="Helical" evidence="1">
    <location>
        <begin position="20"/>
        <end position="44"/>
    </location>
</feature>
<evidence type="ECO:0008006" key="4">
    <source>
        <dbReference type="Google" id="ProtNLM"/>
    </source>
</evidence>
<dbReference type="RefSeq" id="WP_309483587.1">
    <property type="nucleotide sequence ID" value="NZ_CP133720.1"/>
</dbReference>
<evidence type="ECO:0000313" key="2">
    <source>
        <dbReference type="EMBL" id="WMW82110.1"/>
    </source>
</evidence>